<proteinExistence type="predicted"/>
<dbReference type="AlphaFoldDB" id="A0A817RUD3"/>
<feature type="compositionally biased region" description="Basic residues" evidence="1">
    <location>
        <begin position="263"/>
        <end position="274"/>
    </location>
</feature>
<feature type="compositionally biased region" description="Polar residues" evidence="1">
    <location>
        <begin position="279"/>
        <end position="293"/>
    </location>
</feature>
<dbReference type="EMBL" id="CAJOBO010000076">
    <property type="protein sequence ID" value="CAF4121031.1"/>
    <property type="molecule type" value="Genomic_DNA"/>
</dbReference>
<feature type="region of interest" description="Disordered" evidence="1">
    <location>
        <begin position="198"/>
        <end position="220"/>
    </location>
</feature>
<feature type="region of interest" description="Disordered" evidence="1">
    <location>
        <begin position="238"/>
        <end position="326"/>
    </location>
</feature>
<comment type="caution">
    <text evidence="2">The sequence shown here is derived from an EMBL/GenBank/DDBJ whole genome shotgun (WGS) entry which is preliminary data.</text>
</comment>
<dbReference type="Proteomes" id="UP000663833">
    <property type="component" value="Unassembled WGS sequence"/>
</dbReference>
<sequence>MGGLFSRSSHHGKKSKRKKGKHAELEQTKESPELDRYNSQNDTEQNITDRNIANGYEDWNKQIDHQQITKYNDPPGAPSTYANNYPMLQNDMMNQSWASHHDVNNQYYPMNPLTMSSSNMPYDPQQYISNQMHSSSMNQAQSMLPDERSSKKVQFARTVQQGPPSKTPLSSTQSWHEPSATTNDLSVLMSNQDSILTRQSVHRSVQSTSNTSPAQAAVEKPIYVGIDHRATLAERVQRNASKRQHTNGDKNNIDISNSSTSNHRTHSHAHHQHKHQDSNDSSTSKVNNQSNKMSGPLQARLSNNHRSGTTTMPSAAPNRSVHHSEQPIINENDTKLTKRQQHRQAHVQSAEHQLLVDNEIKSSRQRGGAGQSQPQKQPLNQLINRNNSPARADTTRRTENKQEPMPIARISLSSQPQQRLTQRQKHKISMPPIATTSISATRARV</sequence>
<dbReference type="Proteomes" id="UP000663851">
    <property type="component" value="Unassembled WGS sequence"/>
</dbReference>
<feature type="compositionally biased region" description="Polar residues" evidence="1">
    <location>
        <begin position="37"/>
        <end position="48"/>
    </location>
</feature>
<dbReference type="EMBL" id="CAJNYD010002902">
    <property type="protein sequence ID" value="CAF3450830.1"/>
    <property type="molecule type" value="Genomic_DNA"/>
</dbReference>
<reference evidence="2" key="1">
    <citation type="submission" date="2021-02" db="EMBL/GenBank/DDBJ databases">
        <authorList>
            <person name="Nowell W R."/>
        </authorList>
    </citation>
    <scope>NUCLEOTIDE SEQUENCE</scope>
</reference>
<evidence type="ECO:0000313" key="5">
    <source>
        <dbReference type="EMBL" id="CAF4145654.1"/>
    </source>
</evidence>
<keyword evidence="7" id="KW-1185">Reference proteome</keyword>
<organism evidence="2 6">
    <name type="scientific">Rotaria socialis</name>
    <dbReference type="NCBI Taxonomy" id="392032"/>
    <lineage>
        <taxon>Eukaryota</taxon>
        <taxon>Metazoa</taxon>
        <taxon>Spiralia</taxon>
        <taxon>Gnathifera</taxon>
        <taxon>Rotifera</taxon>
        <taxon>Eurotatoria</taxon>
        <taxon>Bdelloidea</taxon>
        <taxon>Philodinida</taxon>
        <taxon>Philodinidae</taxon>
        <taxon>Rotaria</taxon>
    </lineage>
</organism>
<feature type="region of interest" description="Disordered" evidence="1">
    <location>
        <begin position="1"/>
        <end position="48"/>
    </location>
</feature>
<feature type="compositionally biased region" description="Basic and acidic residues" evidence="1">
    <location>
        <begin position="393"/>
        <end position="402"/>
    </location>
</feature>
<evidence type="ECO:0000256" key="1">
    <source>
        <dbReference type="SAM" id="MobiDB-lite"/>
    </source>
</evidence>
<evidence type="ECO:0000313" key="6">
    <source>
        <dbReference type="Proteomes" id="UP000663825"/>
    </source>
</evidence>
<dbReference type="EMBL" id="CAJOBP010000231">
    <property type="protein sequence ID" value="CAF4145654.1"/>
    <property type="molecule type" value="Genomic_DNA"/>
</dbReference>
<accession>A0A817RUD3</accession>
<dbReference type="Proteomes" id="UP000663825">
    <property type="component" value="Unassembled WGS sequence"/>
</dbReference>
<feature type="compositionally biased region" description="Basic residues" evidence="1">
    <location>
        <begin position="8"/>
        <end position="21"/>
    </location>
</feature>
<evidence type="ECO:0000313" key="7">
    <source>
        <dbReference type="Proteomes" id="UP000663873"/>
    </source>
</evidence>
<evidence type="ECO:0000313" key="2">
    <source>
        <dbReference type="EMBL" id="CAF3259697.1"/>
    </source>
</evidence>
<gene>
    <name evidence="4" type="ORF">HFQ381_LOCUS2356</name>
    <name evidence="3" type="ORF">LUA448_LOCUS21896</name>
    <name evidence="2" type="ORF">TIS948_LOCUS15698</name>
    <name evidence="5" type="ORF">UJA718_LOCUS3162</name>
</gene>
<feature type="compositionally biased region" description="Polar residues" evidence="1">
    <location>
        <begin position="411"/>
        <end position="421"/>
    </location>
</feature>
<feature type="compositionally biased region" description="Polar residues" evidence="1">
    <location>
        <begin position="371"/>
        <end position="389"/>
    </location>
</feature>
<evidence type="ECO:0000313" key="3">
    <source>
        <dbReference type="EMBL" id="CAF3450830.1"/>
    </source>
</evidence>
<feature type="compositionally biased region" description="Basic and acidic residues" evidence="1">
    <location>
        <begin position="22"/>
        <end position="36"/>
    </location>
</feature>
<name>A0A817RUD3_9BILA</name>
<feature type="compositionally biased region" description="Polar residues" evidence="1">
    <location>
        <begin position="300"/>
        <end position="313"/>
    </location>
</feature>
<feature type="compositionally biased region" description="Low complexity" evidence="1">
    <location>
        <begin position="253"/>
        <end position="262"/>
    </location>
</feature>
<dbReference type="Proteomes" id="UP000663873">
    <property type="component" value="Unassembled WGS sequence"/>
</dbReference>
<feature type="region of interest" description="Disordered" evidence="1">
    <location>
        <begin position="134"/>
        <end position="180"/>
    </location>
</feature>
<feature type="compositionally biased region" description="Polar residues" evidence="1">
    <location>
        <begin position="198"/>
        <end position="214"/>
    </location>
</feature>
<feature type="compositionally biased region" description="Polar residues" evidence="1">
    <location>
        <begin position="157"/>
        <end position="180"/>
    </location>
</feature>
<feature type="compositionally biased region" description="Polar residues" evidence="1">
    <location>
        <begin position="434"/>
        <end position="445"/>
    </location>
</feature>
<dbReference type="OrthoDB" id="10058952at2759"/>
<evidence type="ECO:0000313" key="4">
    <source>
        <dbReference type="EMBL" id="CAF4121031.1"/>
    </source>
</evidence>
<protein>
    <submittedName>
        <fullName evidence="2">Uncharacterized protein</fullName>
    </submittedName>
</protein>
<dbReference type="EMBL" id="CAJNXB010002550">
    <property type="protein sequence ID" value="CAF3259697.1"/>
    <property type="molecule type" value="Genomic_DNA"/>
</dbReference>
<feature type="region of interest" description="Disordered" evidence="1">
    <location>
        <begin position="362"/>
        <end position="445"/>
    </location>
</feature>